<dbReference type="FunFam" id="3.40.50.980:FF:000001">
    <property type="entry name" value="Non-ribosomal peptide synthetase"/>
    <property type="match status" value="1"/>
</dbReference>
<dbReference type="RefSeq" id="WP_058504758.1">
    <property type="nucleotide sequence ID" value="NZ_CAAAIF010000002.1"/>
</dbReference>
<dbReference type="InterPro" id="IPR036477">
    <property type="entry name" value="Formyl_transf_N_sf"/>
</dbReference>
<dbReference type="InterPro" id="IPR029058">
    <property type="entry name" value="AB_hydrolase_fold"/>
</dbReference>
<accession>A0A0W0WWW7</accession>
<dbReference type="Gene3D" id="3.40.50.1820">
    <property type="entry name" value="alpha/beta hydrolase"/>
    <property type="match status" value="1"/>
</dbReference>
<dbReference type="InterPro" id="IPR005793">
    <property type="entry name" value="Formyl_trans_C"/>
</dbReference>
<comment type="cofactor">
    <cofactor evidence="1">
        <name>pantetheine 4'-phosphate</name>
        <dbReference type="ChEBI" id="CHEBI:47942"/>
    </cofactor>
</comment>
<dbReference type="InterPro" id="IPR045851">
    <property type="entry name" value="AMP-bd_C_sf"/>
</dbReference>
<evidence type="ECO:0000259" key="4">
    <source>
        <dbReference type="PROSITE" id="PS50075"/>
    </source>
</evidence>
<dbReference type="CDD" id="cd05930">
    <property type="entry name" value="A_NRPS"/>
    <property type="match status" value="1"/>
</dbReference>
<dbReference type="InterPro" id="IPR009081">
    <property type="entry name" value="PP-bd_ACP"/>
</dbReference>
<gene>
    <name evidence="5" type="ORF">Lnau_1783</name>
</gene>
<dbReference type="GO" id="GO:0031177">
    <property type="term" value="F:phosphopantetheine binding"/>
    <property type="evidence" value="ECO:0007669"/>
    <property type="project" value="TreeGrafter"/>
</dbReference>
<dbReference type="Pfam" id="PF00501">
    <property type="entry name" value="AMP-binding"/>
    <property type="match status" value="1"/>
</dbReference>
<dbReference type="Pfam" id="PF00975">
    <property type="entry name" value="Thioesterase"/>
    <property type="match status" value="1"/>
</dbReference>
<dbReference type="Gene3D" id="2.30.38.10">
    <property type="entry name" value="Luciferase, Domain 3"/>
    <property type="match status" value="1"/>
</dbReference>
<dbReference type="STRING" id="45070.Lnau_1783"/>
<dbReference type="Gene3D" id="3.40.50.980">
    <property type="match status" value="2"/>
</dbReference>
<dbReference type="SUPFAM" id="SSF47336">
    <property type="entry name" value="ACP-like"/>
    <property type="match status" value="1"/>
</dbReference>
<evidence type="ECO:0000256" key="1">
    <source>
        <dbReference type="ARBA" id="ARBA00001957"/>
    </source>
</evidence>
<dbReference type="InterPro" id="IPR011034">
    <property type="entry name" value="Formyl_transferase-like_C_sf"/>
</dbReference>
<dbReference type="SUPFAM" id="SSF53328">
    <property type="entry name" value="Formyltransferase"/>
    <property type="match status" value="1"/>
</dbReference>
<dbReference type="PANTHER" id="PTHR45527">
    <property type="entry name" value="NONRIBOSOMAL PEPTIDE SYNTHETASE"/>
    <property type="match status" value="1"/>
</dbReference>
<reference evidence="5 6" key="1">
    <citation type="submission" date="2015-11" db="EMBL/GenBank/DDBJ databases">
        <title>Genomic analysis of 38 Legionella species identifies large and diverse effector repertoires.</title>
        <authorList>
            <person name="Burstein D."/>
            <person name="Amaro F."/>
            <person name="Zusman T."/>
            <person name="Lifshitz Z."/>
            <person name="Cohen O."/>
            <person name="Gilbert J.A."/>
            <person name="Pupko T."/>
            <person name="Shuman H.A."/>
            <person name="Segal G."/>
        </authorList>
    </citation>
    <scope>NUCLEOTIDE SEQUENCE [LARGE SCALE GENOMIC DNA]</scope>
    <source>
        <strain evidence="5 6">ATCC 49506</strain>
    </source>
</reference>
<organism evidence="5 6">
    <name type="scientific">Legionella nautarum</name>
    <dbReference type="NCBI Taxonomy" id="45070"/>
    <lineage>
        <taxon>Bacteria</taxon>
        <taxon>Pseudomonadati</taxon>
        <taxon>Pseudomonadota</taxon>
        <taxon>Gammaproteobacteria</taxon>
        <taxon>Legionellales</taxon>
        <taxon>Legionellaceae</taxon>
        <taxon>Legionella</taxon>
    </lineage>
</organism>
<dbReference type="GO" id="GO:0044550">
    <property type="term" value="P:secondary metabolite biosynthetic process"/>
    <property type="evidence" value="ECO:0007669"/>
    <property type="project" value="TreeGrafter"/>
</dbReference>
<dbReference type="SUPFAM" id="SSF50486">
    <property type="entry name" value="FMT C-terminal domain-like"/>
    <property type="match status" value="1"/>
</dbReference>
<dbReference type="InterPro" id="IPR020845">
    <property type="entry name" value="AMP-binding_CS"/>
</dbReference>
<dbReference type="InterPro" id="IPR025110">
    <property type="entry name" value="AMP-bd_C"/>
</dbReference>
<dbReference type="GO" id="GO:0003824">
    <property type="term" value="F:catalytic activity"/>
    <property type="evidence" value="ECO:0007669"/>
    <property type="project" value="InterPro"/>
</dbReference>
<evidence type="ECO:0000256" key="2">
    <source>
        <dbReference type="ARBA" id="ARBA00022450"/>
    </source>
</evidence>
<dbReference type="FunFam" id="1.10.1200.10:FF:000005">
    <property type="entry name" value="Nonribosomal peptide synthetase 1"/>
    <property type="match status" value="1"/>
</dbReference>
<sequence>MKNKAFNCYLIGDDNITLECASLIRAKNHSILGIISSSPKIKKWCTLNDIPSIKSLKEFETHYLNNPCDYLFSIANGAILKPRILNYPRIAAINYHNSPLPQYAGLYATTWALLNKEKEHAITWHIMREQVDAGEILKQPRFSIDEDETALSLNLKCYEKAVKAFNELINELASKSTTPLKQNLSSRSYYGLKNKPEWYGFISWDSSAEAIDRVCRALTFGEYKNELVTPKVLVRDEIMIVKTYRKLGISSGKEPGTIVHCSTTDLQIATQTTDIVFYELMSLSGELVPIESLIKQQGLSVGQLLSELRPQNLQELIDNPVLYQPQKEKFWVKELLKCIHGGVSFLSHLYKINDSTIKKLNLPTHLLQQINHYALNNDLSNQTFLVGLLLTYIYRLNNYNNFTLDYSPTPIKKNGVLQSFLSMHIPLTSHFKSSMSFREVLSFIQKEQERLIPNDSYCNDIFVRYPELHGIAEEIDISITITDSPAPHISNVCKKLNVYIANDCSSITIENKTNYQHWEESYAFFNHMDQHLLLMLEDAILNPDKKLFELSIIDNQEKDCLLNQWNKTEQPYDVNWLLHQGFETQVANNPHSVAALFNGHTLTYAKLHEQSNKLAHHLIAQGIKANDIVGIYTHRSMTMLISILGVLKAGAAYLPLDPSYPDKRINYMLQNSQSPILLTHDTEVIKKFHDYEGKIIDVATILQSQEFNSYPPSIKTQPSDLAYIIYTSGTTGTPKGVAISHKAACNHMAWMRATYHFTQQDVFLQKTPFSFDASIWEFFMPLWVGATVVIAPLHAHTSPTELIELVINNKVSILQLVPPMLREITLNSRFASCTSLKQVFCGGEILLPEIIHSFYEQRPSSCALHNLYGPTEATIDSLTYTCSPEDAYYPLNRIGKPISNMKAYILDKCLQLVPTGIIGELYLSGEGLAKGYLHNEALTRQKFLPNPFGVPKHERLYKTGDLVKWQKNGIVEYHEREDSQVKIRGFRIEISEIESCLDMIPCIYQCLVKPENINHSGLSLSAYLILIDNTPITATEIRDFLTHELPDYMIPSRFFVVDKLLMTPNGKLDRKHIPTPIKQLYLSKEHLSPQNDLEWELHKIWCSAMKLDDLGIYDNFFEIGGHSLIAMNIMSQIQNQFKIRISMSLLFNHPTIHALALEIEPLLLTTNDESQELSLSERIIVPIKQTGTQTPLFFIHPIGGSIFWYKDLEKYLDKDFPLYGLQDPGLEHQDLLYNSIEQMASSYIKAIQTIQPQGPYLIGGASFGSTVAVEIANQLQQMNENIKAIISLDGWAEYPALQRNEDYFKELMREQNARILERHQKYQLSNSAALLELQWHREKMLMHYKLPQLQCPFMLFKAEILTEIFNYDAPLNWWENVISGNIHCHLVPGDHESMFSEPHIRILARKLNESLNSLNTVL</sequence>
<comment type="caution">
    <text evidence="5">The sequence shown here is derived from an EMBL/GenBank/DDBJ whole genome shotgun (WGS) entry which is preliminary data.</text>
</comment>
<dbReference type="EMBL" id="LNYO01000013">
    <property type="protein sequence ID" value="KTD36799.1"/>
    <property type="molecule type" value="Genomic_DNA"/>
</dbReference>
<dbReference type="PANTHER" id="PTHR45527:SF1">
    <property type="entry name" value="FATTY ACID SYNTHASE"/>
    <property type="match status" value="1"/>
</dbReference>
<dbReference type="PROSITE" id="PS50075">
    <property type="entry name" value="CARRIER"/>
    <property type="match status" value="1"/>
</dbReference>
<dbReference type="InterPro" id="IPR036736">
    <property type="entry name" value="ACP-like_sf"/>
</dbReference>
<dbReference type="Pfam" id="PF02911">
    <property type="entry name" value="Formyl_trans_C"/>
    <property type="match status" value="1"/>
</dbReference>
<dbReference type="GO" id="GO:0005737">
    <property type="term" value="C:cytoplasm"/>
    <property type="evidence" value="ECO:0007669"/>
    <property type="project" value="TreeGrafter"/>
</dbReference>
<dbReference type="PATRIC" id="fig|45070.6.peg.1875"/>
<name>A0A0W0WWW7_9GAMM</name>
<dbReference type="InterPro" id="IPR002376">
    <property type="entry name" value="Formyl_transf_N"/>
</dbReference>
<dbReference type="SUPFAM" id="SSF56801">
    <property type="entry name" value="Acetyl-CoA synthetase-like"/>
    <property type="match status" value="1"/>
</dbReference>
<evidence type="ECO:0000313" key="6">
    <source>
        <dbReference type="Proteomes" id="UP000054725"/>
    </source>
</evidence>
<keyword evidence="2" id="KW-0596">Phosphopantetheine</keyword>
<dbReference type="Pfam" id="PF13193">
    <property type="entry name" value="AMP-binding_C"/>
    <property type="match status" value="1"/>
</dbReference>
<dbReference type="Gene3D" id="3.40.50.12230">
    <property type="match status" value="1"/>
</dbReference>
<keyword evidence="6" id="KW-1185">Reference proteome</keyword>
<dbReference type="NCBIfam" id="TIGR01733">
    <property type="entry name" value="AA-adenyl-dom"/>
    <property type="match status" value="1"/>
</dbReference>
<dbReference type="Pfam" id="PF00551">
    <property type="entry name" value="Formyl_trans_N"/>
    <property type="match status" value="1"/>
</dbReference>
<evidence type="ECO:0000256" key="3">
    <source>
        <dbReference type="ARBA" id="ARBA00022553"/>
    </source>
</evidence>
<dbReference type="Proteomes" id="UP000054725">
    <property type="component" value="Unassembled WGS sequence"/>
</dbReference>
<dbReference type="InterPro" id="IPR001031">
    <property type="entry name" value="Thioesterase"/>
</dbReference>
<feature type="domain" description="Carrier" evidence="4">
    <location>
        <begin position="1088"/>
        <end position="1163"/>
    </location>
</feature>
<dbReference type="Pfam" id="PF00550">
    <property type="entry name" value="PP-binding"/>
    <property type="match status" value="1"/>
</dbReference>
<dbReference type="GO" id="GO:0043041">
    <property type="term" value="P:amino acid activation for nonribosomal peptide biosynthetic process"/>
    <property type="evidence" value="ECO:0007669"/>
    <property type="project" value="TreeGrafter"/>
</dbReference>
<proteinExistence type="predicted"/>
<keyword evidence="3" id="KW-0597">Phosphoprotein</keyword>
<dbReference type="SUPFAM" id="SSF53474">
    <property type="entry name" value="alpha/beta-Hydrolases"/>
    <property type="match status" value="1"/>
</dbReference>
<dbReference type="FunFam" id="2.30.38.10:FF:000001">
    <property type="entry name" value="Non-ribosomal peptide synthetase PvdI"/>
    <property type="match status" value="1"/>
</dbReference>
<dbReference type="Gene3D" id="3.30.300.30">
    <property type="match status" value="1"/>
</dbReference>
<dbReference type="InterPro" id="IPR000873">
    <property type="entry name" value="AMP-dep_synth/lig_dom"/>
</dbReference>
<dbReference type="FunFam" id="3.40.50.12780:FF:000012">
    <property type="entry name" value="Non-ribosomal peptide synthetase"/>
    <property type="match status" value="1"/>
</dbReference>
<dbReference type="InterPro" id="IPR010071">
    <property type="entry name" value="AA_adenyl_dom"/>
</dbReference>
<evidence type="ECO:0000313" key="5">
    <source>
        <dbReference type="EMBL" id="KTD36799.1"/>
    </source>
</evidence>
<dbReference type="PROSITE" id="PS00455">
    <property type="entry name" value="AMP_BINDING"/>
    <property type="match status" value="1"/>
</dbReference>
<protein>
    <submittedName>
        <fullName evidence="5">Peptide synthetase, non-ribosomal</fullName>
    </submittedName>
</protein>
<dbReference type="Gene3D" id="1.10.1200.10">
    <property type="entry name" value="ACP-like"/>
    <property type="match status" value="1"/>
</dbReference>
<dbReference type="OrthoDB" id="9757559at2"/>